<evidence type="ECO:0000313" key="1">
    <source>
        <dbReference type="EMBL" id="MUP06879.1"/>
    </source>
</evidence>
<organism evidence="1 2">
    <name type="scientific">Agrobacterium vitis</name>
    <name type="common">Rhizobium vitis</name>
    <dbReference type="NCBI Taxonomy" id="373"/>
    <lineage>
        <taxon>Bacteria</taxon>
        <taxon>Pseudomonadati</taxon>
        <taxon>Pseudomonadota</taxon>
        <taxon>Alphaproteobacteria</taxon>
        <taxon>Hyphomicrobiales</taxon>
        <taxon>Rhizobiaceae</taxon>
        <taxon>Rhizobium/Agrobacterium group</taxon>
        <taxon>Agrobacterium</taxon>
    </lineage>
</organism>
<reference evidence="1 2" key="1">
    <citation type="submission" date="2019-11" db="EMBL/GenBank/DDBJ databases">
        <title>Whole-genome sequencing of Allorhizobium vitis.</title>
        <authorList>
            <person name="Gan H.M."/>
            <person name="Savka M.A."/>
        </authorList>
    </citation>
    <scope>NUCLEOTIDE SEQUENCE [LARGE SCALE GENOMIC DNA]</scope>
    <source>
        <strain evidence="1 2">AB4</strain>
    </source>
</reference>
<dbReference type="AlphaFoldDB" id="A0ABD6GHI5"/>
<evidence type="ECO:0000313" key="2">
    <source>
        <dbReference type="Proteomes" id="UP000175993"/>
    </source>
</evidence>
<protein>
    <submittedName>
        <fullName evidence="1">Uncharacterized protein</fullName>
    </submittedName>
</protein>
<accession>A0ABD6GHI5</accession>
<gene>
    <name evidence="1" type="ORF">BBI04_018950</name>
</gene>
<name>A0ABD6GHI5_AGRVI</name>
<dbReference type="EMBL" id="MBEV02000010">
    <property type="protein sequence ID" value="MUP06879.1"/>
    <property type="molecule type" value="Genomic_DNA"/>
</dbReference>
<comment type="caution">
    <text evidence="1">The sequence shown here is derived from an EMBL/GenBank/DDBJ whole genome shotgun (WGS) entry which is preliminary data.</text>
</comment>
<proteinExistence type="predicted"/>
<sequence length="200" mass="21278">MGSEETKNLSNKQEYTLTILNENTKFQQFVIFQKVPSASSYDPFSLAWMVGGASVGAPGSFETISQMGVRINSANTVGANYQGQFSDGVTGLPNEPVDDTQAVTHINADDALPTVAVRHSENVSLNVGLAMAGKSAIAVQLKPNLTYQFKPNPTYYIIAGSFVQGQVIDTAISSAAYDTEFQDDGVRPAAGKPFSLDVDG</sequence>
<dbReference type="RefSeq" id="WP_070167367.1">
    <property type="nucleotide sequence ID" value="NZ_CP118259.1"/>
</dbReference>
<dbReference type="Proteomes" id="UP000175993">
    <property type="component" value="Unassembled WGS sequence"/>
</dbReference>